<dbReference type="NCBIfam" id="TIGR00218">
    <property type="entry name" value="manA"/>
    <property type="match status" value="1"/>
</dbReference>
<dbReference type="InterPro" id="IPR014710">
    <property type="entry name" value="RmlC-like_jellyroll"/>
</dbReference>
<comment type="cofactor">
    <cofactor evidence="11">
        <name>Zn(2+)</name>
        <dbReference type="ChEBI" id="CHEBI:29105"/>
    </cofactor>
    <text evidence="11">Binds 1 zinc ion per subunit.</text>
</comment>
<keyword evidence="7 15" id="KW-0413">Isomerase</keyword>
<evidence type="ECO:0000256" key="10">
    <source>
        <dbReference type="PIRSR" id="PIRSR001480-1"/>
    </source>
</evidence>
<dbReference type="PROSITE" id="PS00965">
    <property type="entry name" value="PMI_I_1"/>
    <property type="match status" value="1"/>
</dbReference>
<dbReference type="PRINTS" id="PR00714">
    <property type="entry name" value="MAN6PISMRASE"/>
</dbReference>
<evidence type="ECO:0000256" key="5">
    <source>
        <dbReference type="ARBA" id="ARBA00022723"/>
    </source>
</evidence>
<comment type="pathway">
    <text evidence="2 12">Nucleotide-sugar biosynthesis; GDP-alpha-D-mannose biosynthesis; alpha-D-mannose 1-phosphate from D-fructose 6-phosphate: step 1/2.</text>
</comment>
<evidence type="ECO:0000256" key="7">
    <source>
        <dbReference type="ARBA" id="ARBA00023235"/>
    </source>
</evidence>
<dbReference type="InterPro" id="IPR046457">
    <property type="entry name" value="PMI_typeI_cat"/>
</dbReference>
<feature type="binding site" evidence="11">
    <location>
        <position position="105"/>
    </location>
    <ligand>
        <name>Zn(2+)</name>
        <dbReference type="ChEBI" id="CHEBI:29105"/>
    </ligand>
</feature>
<dbReference type="UniPathway" id="UPA00126">
    <property type="reaction ID" value="UER00423"/>
</dbReference>
<evidence type="ECO:0000256" key="8">
    <source>
        <dbReference type="ARBA" id="ARBA00029741"/>
    </source>
</evidence>
<dbReference type="EC" id="5.3.1.8" evidence="4"/>
<evidence type="ECO:0000313" key="15">
    <source>
        <dbReference type="EMBL" id="MBW14812.1"/>
    </source>
</evidence>
<evidence type="ECO:0000259" key="14">
    <source>
        <dbReference type="Pfam" id="PF20512"/>
    </source>
</evidence>
<gene>
    <name evidence="15" type="primary">Mpi_2</name>
</gene>
<evidence type="ECO:0000256" key="1">
    <source>
        <dbReference type="ARBA" id="ARBA00000757"/>
    </source>
</evidence>
<dbReference type="Gene3D" id="2.60.120.10">
    <property type="entry name" value="Jelly Rolls"/>
    <property type="match status" value="2"/>
</dbReference>
<sequence length="405" mass="45953">MLEVFELQCFIQNYLWGKKGFASEVSRLSLAGKHIDFIDEKQFYAELWMGALHKSPSLIKSSGQKLSDWIKSNSEVLGEKSRLKFGDQLPFLMKVLSINSALSIQVHPSKDFAEELHIQYPEIYQDSNHKPEMAIALSNFEGLCGFRPYSEIKFFLEEIPEFQLIVGHDLINQFKKDTTDSQHLLKDIFYRLLTSEKGIISQNLNSHKKKLESLCDDKKNVFLAKLFNQLDCWFPNDVGCFCIYFLNYIQLSPGQAIYLGANEPHAYIYGDCVECMACSDNVVRAGLTPKYIDVDTLCRLLNFNGAPAESKLFCGVKENSYTTLFRPPVPDFAMACIKVPADEIYELLKRDVASIIIVIHGQGKISAPQELILSPGKVFMIPANVVIQIHVGFESLELYQAFVNL</sequence>
<dbReference type="AlphaFoldDB" id="A0A2H8TMC3"/>
<dbReference type="InterPro" id="IPR018050">
    <property type="entry name" value="Pmannose_isomerase-type1_CS"/>
</dbReference>
<evidence type="ECO:0000256" key="4">
    <source>
        <dbReference type="ARBA" id="ARBA00011956"/>
    </source>
</evidence>
<dbReference type="GO" id="GO:0008270">
    <property type="term" value="F:zinc ion binding"/>
    <property type="evidence" value="ECO:0007669"/>
    <property type="project" value="InterPro"/>
</dbReference>
<name>A0A2H8TMC3_9HEMI</name>
<feature type="domain" description="Phosphomannose isomerase type I catalytic" evidence="13">
    <location>
        <begin position="4"/>
        <end position="148"/>
    </location>
</feature>
<dbReference type="PANTHER" id="PTHR10309">
    <property type="entry name" value="MANNOSE-6-PHOSPHATE ISOMERASE"/>
    <property type="match status" value="1"/>
</dbReference>
<dbReference type="Gene3D" id="1.10.441.10">
    <property type="entry name" value="Phosphomannose Isomerase, domain 2"/>
    <property type="match status" value="1"/>
</dbReference>
<dbReference type="CDD" id="cd07011">
    <property type="entry name" value="cupin_PMI_type_I_N"/>
    <property type="match status" value="1"/>
</dbReference>
<dbReference type="OrthoDB" id="6605218at2759"/>
<evidence type="ECO:0000256" key="6">
    <source>
        <dbReference type="ARBA" id="ARBA00022833"/>
    </source>
</evidence>
<dbReference type="Pfam" id="PF20511">
    <property type="entry name" value="PMI_typeI_cat"/>
    <property type="match status" value="1"/>
</dbReference>
<dbReference type="GO" id="GO:0005829">
    <property type="term" value="C:cytosol"/>
    <property type="evidence" value="ECO:0007669"/>
    <property type="project" value="TreeGrafter"/>
</dbReference>
<comment type="catalytic activity">
    <reaction evidence="1">
        <text>D-mannose 6-phosphate = D-fructose 6-phosphate</text>
        <dbReference type="Rhea" id="RHEA:12356"/>
        <dbReference type="ChEBI" id="CHEBI:58735"/>
        <dbReference type="ChEBI" id="CHEBI:61527"/>
        <dbReference type="EC" id="5.3.1.8"/>
    </reaction>
</comment>
<dbReference type="SUPFAM" id="SSF51182">
    <property type="entry name" value="RmlC-like cupins"/>
    <property type="match status" value="1"/>
</dbReference>
<evidence type="ECO:0000256" key="12">
    <source>
        <dbReference type="RuleBase" id="RU004248"/>
    </source>
</evidence>
<feature type="active site" evidence="10">
    <location>
        <position position="284"/>
    </location>
</feature>
<proteinExistence type="inferred from homology"/>
<feature type="binding site" evidence="11">
    <location>
        <position position="107"/>
    </location>
    <ligand>
        <name>Zn(2+)</name>
        <dbReference type="ChEBI" id="CHEBI:29105"/>
    </ligand>
</feature>
<evidence type="ECO:0000259" key="13">
    <source>
        <dbReference type="Pfam" id="PF20511"/>
    </source>
</evidence>
<dbReference type="InterPro" id="IPR011051">
    <property type="entry name" value="RmlC_Cupin_sf"/>
</dbReference>
<dbReference type="InterPro" id="IPR001250">
    <property type="entry name" value="Man6P_Isoase-1"/>
</dbReference>
<evidence type="ECO:0000256" key="11">
    <source>
        <dbReference type="PIRSR" id="PIRSR001480-2"/>
    </source>
</evidence>
<keyword evidence="5 11" id="KW-0479">Metal-binding</keyword>
<dbReference type="PROSITE" id="PS00966">
    <property type="entry name" value="PMI_I_2"/>
    <property type="match status" value="1"/>
</dbReference>
<protein>
    <recommendedName>
        <fullName evidence="4">mannose-6-phosphate isomerase</fullName>
        <ecNumber evidence="4">5.3.1.8</ecNumber>
    </recommendedName>
    <alternativeName>
        <fullName evidence="8">Phosphohexomutase</fullName>
    </alternativeName>
    <alternativeName>
        <fullName evidence="9">Phosphomannose isomerase</fullName>
    </alternativeName>
</protein>
<feature type="binding site" evidence="11">
    <location>
        <position position="265"/>
    </location>
    <ligand>
        <name>Zn(2+)</name>
        <dbReference type="ChEBI" id="CHEBI:29105"/>
    </ligand>
</feature>
<dbReference type="FunFam" id="2.60.120.10:FF:000044">
    <property type="entry name" value="Mannose-6-phosphate isomerase"/>
    <property type="match status" value="1"/>
</dbReference>
<dbReference type="InterPro" id="IPR046458">
    <property type="entry name" value="PMI_typeI_hel"/>
</dbReference>
<keyword evidence="6 11" id="KW-0862">Zinc</keyword>
<organism evidence="15">
    <name type="scientific">Melanaphis sacchari</name>
    <dbReference type="NCBI Taxonomy" id="742174"/>
    <lineage>
        <taxon>Eukaryota</taxon>
        <taxon>Metazoa</taxon>
        <taxon>Ecdysozoa</taxon>
        <taxon>Arthropoda</taxon>
        <taxon>Hexapoda</taxon>
        <taxon>Insecta</taxon>
        <taxon>Pterygota</taxon>
        <taxon>Neoptera</taxon>
        <taxon>Paraneoptera</taxon>
        <taxon>Hemiptera</taxon>
        <taxon>Sternorrhyncha</taxon>
        <taxon>Aphidomorpha</taxon>
        <taxon>Aphidoidea</taxon>
        <taxon>Aphididae</taxon>
        <taxon>Aphidini</taxon>
        <taxon>Melanaphis</taxon>
    </lineage>
</organism>
<feature type="binding site" evidence="11">
    <location>
        <position position="132"/>
    </location>
    <ligand>
        <name>Zn(2+)</name>
        <dbReference type="ChEBI" id="CHEBI:29105"/>
    </ligand>
</feature>
<dbReference type="Pfam" id="PF20512">
    <property type="entry name" value="PMI_typeI_hel"/>
    <property type="match status" value="1"/>
</dbReference>
<dbReference type="GO" id="GO:0005975">
    <property type="term" value="P:carbohydrate metabolic process"/>
    <property type="evidence" value="ECO:0007669"/>
    <property type="project" value="InterPro"/>
</dbReference>
<dbReference type="EMBL" id="GFXV01003007">
    <property type="protein sequence ID" value="MBW14812.1"/>
    <property type="molecule type" value="Transcribed_RNA"/>
</dbReference>
<dbReference type="InterPro" id="IPR016305">
    <property type="entry name" value="Mannose-6-P_Isomerase"/>
</dbReference>
<dbReference type="GO" id="GO:0004476">
    <property type="term" value="F:mannose-6-phosphate isomerase activity"/>
    <property type="evidence" value="ECO:0007669"/>
    <property type="project" value="UniProtKB-EC"/>
</dbReference>
<dbReference type="GO" id="GO:0009298">
    <property type="term" value="P:GDP-mannose biosynthetic process"/>
    <property type="evidence" value="ECO:0007669"/>
    <property type="project" value="UniProtKB-UniPathway"/>
</dbReference>
<comment type="similarity">
    <text evidence="3">Belongs to the mannose-6-phosphate isomerase type 1 family.</text>
</comment>
<dbReference type="PIRSF" id="PIRSF001480">
    <property type="entry name" value="Mannose-6-phosphate_isomerase"/>
    <property type="match status" value="1"/>
</dbReference>
<evidence type="ECO:0000256" key="9">
    <source>
        <dbReference type="ARBA" id="ARBA00030762"/>
    </source>
</evidence>
<feature type="domain" description="Phosphomannose isomerase type I helical insertion" evidence="14">
    <location>
        <begin position="169"/>
        <end position="246"/>
    </location>
</feature>
<evidence type="ECO:0000256" key="2">
    <source>
        <dbReference type="ARBA" id="ARBA00004666"/>
    </source>
</evidence>
<dbReference type="PANTHER" id="PTHR10309:SF0">
    <property type="entry name" value="MANNOSE-6-PHOSPHATE ISOMERASE"/>
    <property type="match status" value="1"/>
</dbReference>
<reference evidence="15" key="1">
    <citation type="submission" date="2017-10" db="EMBL/GenBank/DDBJ databases">
        <title>Transcriptome Assembly of Sugarcane Aphid Adults.</title>
        <authorList>
            <person name="Scully E.D."/>
            <person name="Palmer N.A."/>
            <person name="Geib S.M."/>
            <person name="Sarath G."/>
            <person name="Sattler S.E."/>
        </authorList>
    </citation>
    <scope>NUCLEOTIDE SEQUENCE</scope>
    <source>
        <tissue evidence="15">Whole body</tissue>
    </source>
</reference>
<evidence type="ECO:0000256" key="3">
    <source>
        <dbReference type="ARBA" id="ARBA00010772"/>
    </source>
</evidence>
<accession>A0A2H8TMC3</accession>